<keyword evidence="3" id="KW-1185">Reference proteome</keyword>
<sequence>MFQQEMAAELTQLNRKQVSEARPEAKPKTHHGEGSVWTCRVREDIQPTLAPCTTDQQICPRTITRRVLRSSRIDNVVTRDFPETGFNATIC</sequence>
<evidence type="ECO:0000313" key="2">
    <source>
        <dbReference type="EMBL" id="KYO25601.1"/>
    </source>
</evidence>
<reference evidence="2 3" key="1">
    <citation type="journal article" date="2012" name="Genome Biol.">
        <title>Sequencing three crocodilian genomes to illuminate the evolution of archosaurs and amniotes.</title>
        <authorList>
            <person name="St John J.A."/>
            <person name="Braun E.L."/>
            <person name="Isberg S.R."/>
            <person name="Miles L.G."/>
            <person name="Chong A.Y."/>
            <person name="Gongora J."/>
            <person name="Dalzell P."/>
            <person name="Moran C."/>
            <person name="Bed'hom B."/>
            <person name="Abzhanov A."/>
            <person name="Burgess S.C."/>
            <person name="Cooksey A.M."/>
            <person name="Castoe T.A."/>
            <person name="Crawford N.G."/>
            <person name="Densmore L.D."/>
            <person name="Drew J.C."/>
            <person name="Edwards S.V."/>
            <person name="Faircloth B.C."/>
            <person name="Fujita M.K."/>
            <person name="Greenwold M.J."/>
            <person name="Hoffmann F.G."/>
            <person name="Howard J.M."/>
            <person name="Iguchi T."/>
            <person name="Janes D.E."/>
            <person name="Khan S.Y."/>
            <person name="Kohno S."/>
            <person name="de Koning A.J."/>
            <person name="Lance S.L."/>
            <person name="McCarthy F.M."/>
            <person name="McCormack J.E."/>
            <person name="Merchant M.E."/>
            <person name="Peterson D.G."/>
            <person name="Pollock D.D."/>
            <person name="Pourmand N."/>
            <person name="Raney B.J."/>
            <person name="Roessler K.A."/>
            <person name="Sanford J.R."/>
            <person name="Sawyer R.H."/>
            <person name="Schmidt C.J."/>
            <person name="Triplett E.W."/>
            <person name="Tuberville T.D."/>
            <person name="Venegas-Anaya M."/>
            <person name="Howard J.T."/>
            <person name="Jarvis E.D."/>
            <person name="Guillette L.J.Jr."/>
            <person name="Glenn T.C."/>
            <person name="Green R.E."/>
            <person name="Ray D.A."/>
        </authorList>
    </citation>
    <scope>NUCLEOTIDE SEQUENCE [LARGE SCALE GENOMIC DNA]</scope>
    <source>
        <strain evidence="2">KSC_2009_1</strain>
    </source>
</reference>
<evidence type="ECO:0000313" key="3">
    <source>
        <dbReference type="Proteomes" id="UP000050525"/>
    </source>
</evidence>
<comment type="caution">
    <text evidence="2">The sequence shown here is derived from an EMBL/GenBank/DDBJ whole genome shotgun (WGS) entry which is preliminary data.</text>
</comment>
<evidence type="ECO:0000256" key="1">
    <source>
        <dbReference type="SAM" id="MobiDB-lite"/>
    </source>
</evidence>
<accession>A0A151MM19</accession>
<organism evidence="2 3">
    <name type="scientific">Alligator mississippiensis</name>
    <name type="common">American alligator</name>
    <dbReference type="NCBI Taxonomy" id="8496"/>
    <lineage>
        <taxon>Eukaryota</taxon>
        <taxon>Metazoa</taxon>
        <taxon>Chordata</taxon>
        <taxon>Craniata</taxon>
        <taxon>Vertebrata</taxon>
        <taxon>Euteleostomi</taxon>
        <taxon>Archelosauria</taxon>
        <taxon>Archosauria</taxon>
        <taxon>Crocodylia</taxon>
        <taxon>Alligatoridae</taxon>
        <taxon>Alligatorinae</taxon>
        <taxon>Alligator</taxon>
    </lineage>
</organism>
<gene>
    <name evidence="2" type="ORF">Y1Q_0013764</name>
</gene>
<name>A0A151MM19_ALLMI</name>
<dbReference type="Proteomes" id="UP000050525">
    <property type="component" value="Unassembled WGS sequence"/>
</dbReference>
<feature type="region of interest" description="Disordered" evidence="1">
    <location>
        <begin position="1"/>
        <end position="34"/>
    </location>
</feature>
<proteinExistence type="predicted"/>
<dbReference type="EMBL" id="AKHW03005724">
    <property type="protein sequence ID" value="KYO25601.1"/>
    <property type="molecule type" value="Genomic_DNA"/>
</dbReference>
<protein>
    <submittedName>
        <fullName evidence="2">Uncharacterized protein</fullName>
    </submittedName>
</protein>
<dbReference type="AlphaFoldDB" id="A0A151MM19"/>
<feature type="compositionally biased region" description="Basic and acidic residues" evidence="1">
    <location>
        <begin position="17"/>
        <end position="33"/>
    </location>
</feature>